<feature type="compositionally biased region" description="Acidic residues" evidence="1">
    <location>
        <begin position="107"/>
        <end position="119"/>
    </location>
</feature>
<comment type="caution">
    <text evidence="2">The sequence shown here is derived from an EMBL/GenBank/DDBJ whole genome shotgun (WGS) entry which is preliminary data.</text>
</comment>
<dbReference type="EMBL" id="JAAGBB010000020">
    <property type="protein sequence ID" value="MBR0666112.1"/>
    <property type="molecule type" value="Genomic_DNA"/>
</dbReference>
<feature type="compositionally biased region" description="Low complexity" evidence="1">
    <location>
        <begin position="92"/>
        <end position="101"/>
    </location>
</feature>
<keyword evidence="3" id="KW-1185">Reference proteome</keyword>
<feature type="compositionally biased region" description="Basic and acidic residues" evidence="1">
    <location>
        <begin position="13"/>
        <end position="26"/>
    </location>
</feature>
<dbReference type="RefSeq" id="WP_211853785.1">
    <property type="nucleotide sequence ID" value="NZ_JAAGBB010000020.1"/>
</dbReference>
<name>A0ABS5F0P1_9PROT</name>
<dbReference type="Pfam" id="PF12277">
    <property type="entry name" value="DUF3618"/>
    <property type="match status" value="1"/>
</dbReference>
<organism evidence="2 3">
    <name type="scientific">Plastoroseomonas hellenica</name>
    <dbReference type="NCBI Taxonomy" id="2687306"/>
    <lineage>
        <taxon>Bacteria</taxon>
        <taxon>Pseudomonadati</taxon>
        <taxon>Pseudomonadota</taxon>
        <taxon>Alphaproteobacteria</taxon>
        <taxon>Acetobacterales</taxon>
        <taxon>Acetobacteraceae</taxon>
        <taxon>Plastoroseomonas</taxon>
    </lineage>
</organism>
<gene>
    <name evidence="2" type="ORF">GXW71_17260</name>
</gene>
<feature type="compositionally biased region" description="Basic and acidic residues" evidence="1">
    <location>
        <begin position="120"/>
        <end position="144"/>
    </location>
</feature>
<feature type="region of interest" description="Disordered" evidence="1">
    <location>
        <begin position="1"/>
        <end position="26"/>
    </location>
</feature>
<evidence type="ECO:0000256" key="1">
    <source>
        <dbReference type="SAM" id="MobiDB-lite"/>
    </source>
</evidence>
<sequence>MSANTDPQGRTAAEIERDVERSRARVSDTIDELRARMSPGQIMDQVVDYARSSGGAEFLRNLGGSVRDNPLPVLLIGAGIGWLALSGDRGRAAPAPVGRRALPPPPDDAEYLPEYDETGFGERGEFGDPASHDDASPRLGERVGRGAATLRDSAKSAAATAGETISEAAGQATAAMRGVANTTSELAGRASRTGGAAAQQARMRYHDARDAVAGAAERAKSGWATMVEERPLLLGALGLAAGAAIGALLPRSEAEDRLMGEVSDAALGEVKEAAEEGYERLRDTLGEQAAEVKDAVADAYLDARDRLDRDGIGAAGEAAADAASQVAAAATDAVQTVSDETRAALDDEEAARQRNANRPAEKSPG</sequence>
<feature type="region of interest" description="Disordered" evidence="1">
    <location>
        <begin position="342"/>
        <end position="365"/>
    </location>
</feature>
<dbReference type="InterPro" id="IPR022062">
    <property type="entry name" value="DUF3618"/>
</dbReference>
<evidence type="ECO:0000313" key="3">
    <source>
        <dbReference type="Proteomes" id="UP001196870"/>
    </source>
</evidence>
<feature type="region of interest" description="Disordered" evidence="1">
    <location>
        <begin position="92"/>
        <end position="155"/>
    </location>
</feature>
<evidence type="ECO:0000313" key="2">
    <source>
        <dbReference type="EMBL" id="MBR0666112.1"/>
    </source>
</evidence>
<proteinExistence type="predicted"/>
<protein>
    <submittedName>
        <fullName evidence="2">DUF3618 domain-containing protein</fullName>
    </submittedName>
</protein>
<accession>A0ABS5F0P1</accession>
<reference evidence="3" key="1">
    <citation type="journal article" date="2021" name="Syst. Appl. Microbiol.">
        <title>Roseomonas hellenica sp. nov., isolated from roots of wild-growing Alkanna tinctoria.</title>
        <authorList>
            <person name="Rat A."/>
            <person name="Naranjo H.D."/>
            <person name="Lebbe L."/>
            <person name="Cnockaert M."/>
            <person name="Krigas N."/>
            <person name="Grigoriadou K."/>
            <person name="Maloupa E."/>
            <person name="Willems A."/>
        </authorList>
    </citation>
    <scope>NUCLEOTIDE SEQUENCE [LARGE SCALE GENOMIC DNA]</scope>
    <source>
        <strain evidence="3">LMG 31523</strain>
    </source>
</reference>
<dbReference type="Proteomes" id="UP001196870">
    <property type="component" value="Unassembled WGS sequence"/>
</dbReference>